<sequence>MDSGEGGGGDGGGGEERDADLSPQALSLPLLTPAAIPEQGSSSHTSAMAPAKEPLTLPRQQEEEGAEGSQAREETQGGEQKDGGRHSQENGACQKQGMKEDFGEGYLSRQRKEEGEVHVGVGAASVTGGLPAALSSRGGEEEKEEEEAISNQSQTKSKCSLLPQQSQHSSSSSTAKASGTLDSK</sequence>
<dbReference type="EMBL" id="CM024800">
    <property type="protein sequence ID" value="KAG8012611.1"/>
    <property type="molecule type" value="Genomic_DNA"/>
</dbReference>
<name>A0ACB7FEA7_NIBAL</name>
<gene>
    <name evidence="1" type="ORF">GBF38_020431</name>
</gene>
<organism evidence="1 2">
    <name type="scientific">Nibea albiflora</name>
    <name type="common">Yellow drum</name>
    <name type="synonym">Corvina albiflora</name>
    <dbReference type="NCBI Taxonomy" id="240163"/>
    <lineage>
        <taxon>Eukaryota</taxon>
        <taxon>Metazoa</taxon>
        <taxon>Chordata</taxon>
        <taxon>Craniata</taxon>
        <taxon>Vertebrata</taxon>
        <taxon>Euteleostomi</taxon>
        <taxon>Actinopterygii</taxon>
        <taxon>Neopterygii</taxon>
        <taxon>Teleostei</taxon>
        <taxon>Neoteleostei</taxon>
        <taxon>Acanthomorphata</taxon>
        <taxon>Eupercaria</taxon>
        <taxon>Sciaenidae</taxon>
        <taxon>Nibea</taxon>
    </lineage>
</organism>
<evidence type="ECO:0000313" key="2">
    <source>
        <dbReference type="Proteomes" id="UP000805704"/>
    </source>
</evidence>
<comment type="caution">
    <text evidence="1">The sequence shown here is derived from an EMBL/GenBank/DDBJ whole genome shotgun (WGS) entry which is preliminary data.</text>
</comment>
<protein>
    <submittedName>
        <fullName evidence="1">Uncharacterized protein</fullName>
    </submittedName>
</protein>
<dbReference type="Proteomes" id="UP000805704">
    <property type="component" value="Chromosome 12"/>
</dbReference>
<accession>A0ACB7FEA7</accession>
<evidence type="ECO:0000313" key="1">
    <source>
        <dbReference type="EMBL" id="KAG8012611.1"/>
    </source>
</evidence>
<keyword evidence="2" id="KW-1185">Reference proteome</keyword>
<reference evidence="1" key="1">
    <citation type="submission" date="2020-04" db="EMBL/GenBank/DDBJ databases">
        <title>A chromosome-scale assembly and high-density genetic map of the yellow drum (Nibea albiflora) genome.</title>
        <authorList>
            <person name="Xu D."/>
            <person name="Zhang W."/>
            <person name="Chen R."/>
            <person name="Tan P."/>
            <person name="Wang L."/>
            <person name="Song H."/>
            <person name="Tian L."/>
            <person name="Zhu Q."/>
            <person name="Wang B."/>
        </authorList>
    </citation>
    <scope>NUCLEOTIDE SEQUENCE</scope>
    <source>
        <strain evidence="1">ZJHYS-2018</strain>
    </source>
</reference>
<feature type="non-terminal residue" evidence="1">
    <location>
        <position position="184"/>
    </location>
</feature>
<proteinExistence type="predicted"/>